<keyword evidence="2" id="KW-1185">Reference proteome</keyword>
<dbReference type="EMBL" id="FRFE01000028">
    <property type="protein sequence ID" value="SHO51743.1"/>
    <property type="molecule type" value="Genomic_DNA"/>
</dbReference>
<proteinExistence type="predicted"/>
<accession>A0A1M7YGM0</accession>
<evidence type="ECO:0000313" key="1">
    <source>
        <dbReference type="EMBL" id="SHO51743.1"/>
    </source>
</evidence>
<dbReference type="AlphaFoldDB" id="A0A1M7YGM0"/>
<sequence length="112" mass="13034">MLESIIAEMRVFLNQHVHHEINKQHIESEFNHASEIASQIARACEYSLNDVEAWKSVSNWYTVSAELADVLQKDAEEIIFETPYGFVWGHIRQDAVCPHLLKHMRELIMPSM</sequence>
<protein>
    <submittedName>
        <fullName evidence="1">Uncharacterized protein</fullName>
    </submittedName>
</protein>
<dbReference type="Proteomes" id="UP000184603">
    <property type="component" value="Unassembled WGS sequence"/>
</dbReference>
<evidence type="ECO:0000313" key="2">
    <source>
        <dbReference type="Proteomes" id="UP000184603"/>
    </source>
</evidence>
<gene>
    <name evidence="1" type="ORF">SAMN02745220_04205</name>
</gene>
<organism evidence="1 2">
    <name type="scientific">Desulfopila aestuarii DSM 18488</name>
    <dbReference type="NCBI Taxonomy" id="1121416"/>
    <lineage>
        <taxon>Bacteria</taxon>
        <taxon>Pseudomonadati</taxon>
        <taxon>Thermodesulfobacteriota</taxon>
        <taxon>Desulfobulbia</taxon>
        <taxon>Desulfobulbales</taxon>
        <taxon>Desulfocapsaceae</taxon>
        <taxon>Desulfopila</taxon>
    </lineage>
</organism>
<dbReference type="RefSeq" id="WP_073615628.1">
    <property type="nucleotide sequence ID" value="NZ_FRFE01000028.1"/>
</dbReference>
<name>A0A1M7YGM0_9BACT</name>
<reference evidence="1 2" key="1">
    <citation type="submission" date="2016-12" db="EMBL/GenBank/DDBJ databases">
        <authorList>
            <person name="Song W.-J."/>
            <person name="Kurnit D.M."/>
        </authorList>
    </citation>
    <scope>NUCLEOTIDE SEQUENCE [LARGE SCALE GENOMIC DNA]</scope>
    <source>
        <strain evidence="1 2">DSM 18488</strain>
    </source>
</reference>